<dbReference type="Gene3D" id="1.10.10.10">
    <property type="entry name" value="Winged helix-like DNA-binding domain superfamily/Winged helix DNA-binding domain"/>
    <property type="match status" value="1"/>
</dbReference>
<dbReference type="PANTHER" id="PTHR30432">
    <property type="entry name" value="TRANSCRIPTIONAL REGULATOR MODE"/>
    <property type="match status" value="1"/>
</dbReference>
<dbReference type="PANTHER" id="PTHR30432:SF1">
    <property type="entry name" value="DNA-BINDING TRANSCRIPTIONAL DUAL REGULATOR MODE"/>
    <property type="match status" value="1"/>
</dbReference>
<dbReference type="InterPro" id="IPR036388">
    <property type="entry name" value="WH-like_DNA-bd_sf"/>
</dbReference>
<sequence length="113" mass="12540">MRKKEIRFRCWIDIDGTKFFGPGPAELLELISEEGSIAKAAKKMGMSYKKAWDIIDELNTRGKKPFVVSHKGGESGGGAELTETGKKVVARYRALTSKLKAIIEKDTVLLKLI</sequence>
<evidence type="ECO:0000313" key="3">
    <source>
        <dbReference type="Proteomes" id="UP001319200"/>
    </source>
</evidence>
<dbReference type="InterPro" id="IPR051815">
    <property type="entry name" value="Molybdate_resp_trans_reg"/>
</dbReference>
<gene>
    <name evidence="2" type="ORF">KK083_17775</name>
</gene>
<dbReference type="InterPro" id="IPR000847">
    <property type="entry name" value="LysR_HTH_N"/>
</dbReference>
<evidence type="ECO:0000259" key="1">
    <source>
        <dbReference type="Pfam" id="PF00126"/>
    </source>
</evidence>
<dbReference type="GO" id="GO:0003700">
    <property type="term" value="F:DNA-binding transcription factor activity"/>
    <property type="evidence" value="ECO:0007669"/>
    <property type="project" value="InterPro"/>
</dbReference>
<comment type="caution">
    <text evidence="2">The sequence shown here is derived from an EMBL/GenBank/DDBJ whole genome shotgun (WGS) entry which is preliminary data.</text>
</comment>
<name>A0AAP2DLU5_9BACT</name>
<feature type="domain" description="HTH lysR-type" evidence="1">
    <location>
        <begin position="27"/>
        <end position="85"/>
    </location>
</feature>
<dbReference type="Pfam" id="PF00126">
    <property type="entry name" value="HTH_1"/>
    <property type="match status" value="1"/>
</dbReference>
<organism evidence="2 3">
    <name type="scientific">Chryseosolibacter histidini</name>
    <dbReference type="NCBI Taxonomy" id="2782349"/>
    <lineage>
        <taxon>Bacteria</taxon>
        <taxon>Pseudomonadati</taxon>
        <taxon>Bacteroidota</taxon>
        <taxon>Cytophagia</taxon>
        <taxon>Cytophagales</taxon>
        <taxon>Chryseotaleaceae</taxon>
        <taxon>Chryseosolibacter</taxon>
    </lineage>
</organism>
<dbReference type="AlphaFoldDB" id="A0AAP2DLU5"/>
<dbReference type="RefSeq" id="WP_254165495.1">
    <property type="nucleotide sequence ID" value="NZ_JAHESF010000017.1"/>
</dbReference>
<proteinExistence type="predicted"/>
<evidence type="ECO:0000313" key="2">
    <source>
        <dbReference type="EMBL" id="MBT1698746.1"/>
    </source>
</evidence>
<dbReference type="SUPFAM" id="SSF46785">
    <property type="entry name" value="Winged helix' DNA-binding domain"/>
    <property type="match status" value="1"/>
</dbReference>
<reference evidence="2 3" key="1">
    <citation type="submission" date="2021-05" db="EMBL/GenBank/DDBJ databases">
        <title>A Polyphasic approach of four new species of the genus Ohtaekwangia: Ohtaekwangia histidinii sp. nov., Ohtaekwangia cretensis sp. nov., Ohtaekwangia indiensis sp. nov., Ohtaekwangia reichenbachii sp. nov. from diverse environment.</title>
        <authorList>
            <person name="Octaviana S."/>
        </authorList>
    </citation>
    <scope>NUCLEOTIDE SEQUENCE [LARGE SCALE GENOMIC DNA]</scope>
    <source>
        <strain evidence="2 3">PWU4</strain>
    </source>
</reference>
<dbReference type="Proteomes" id="UP001319200">
    <property type="component" value="Unassembled WGS sequence"/>
</dbReference>
<dbReference type="EMBL" id="JAHESF010000017">
    <property type="protein sequence ID" value="MBT1698746.1"/>
    <property type="molecule type" value="Genomic_DNA"/>
</dbReference>
<protein>
    <submittedName>
        <fullName evidence="2">Winged helix-turn-helix domain-containing protein</fullName>
    </submittedName>
</protein>
<accession>A0AAP2DLU5</accession>
<keyword evidence="3" id="KW-1185">Reference proteome</keyword>
<dbReference type="InterPro" id="IPR036390">
    <property type="entry name" value="WH_DNA-bd_sf"/>
</dbReference>